<dbReference type="InterPro" id="IPR044656">
    <property type="entry name" value="HSP14.7/HSP23.5/HSP23.6-like"/>
</dbReference>
<dbReference type="Gene3D" id="2.60.40.790">
    <property type="match status" value="1"/>
</dbReference>
<evidence type="ECO:0000256" key="2">
    <source>
        <dbReference type="ARBA" id="ARBA00023016"/>
    </source>
</evidence>
<dbReference type="PANTHER" id="PTHR46991:SF11">
    <property type="entry name" value="SMALL HEAT SHOCK PROTEIN HSPF"/>
    <property type="match status" value="1"/>
</dbReference>
<evidence type="ECO:0000313" key="6">
    <source>
        <dbReference type="EMBL" id="KAL3647475.1"/>
    </source>
</evidence>
<evidence type="ECO:0000256" key="1">
    <source>
        <dbReference type="ARBA" id="ARBA00022946"/>
    </source>
</evidence>
<gene>
    <name evidence="6" type="ORF">CASFOL_008443</name>
</gene>
<dbReference type="SUPFAM" id="SSF49764">
    <property type="entry name" value="HSP20-like chaperones"/>
    <property type="match status" value="1"/>
</dbReference>
<proteinExistence type="inferred from homology"/>
<dbReference type="InterPro" id="IPR008978">
    <property type="entry name" value="HSP20-like_chaperone"/>
</dbReference>
<dbReference type="Pfam" id="PF00011">
    <property type="entry name" value="HSP20"/>
    <property type="match status" value="1"/>
</dbReference>
<accession>A0ABD3DZ00</accession>
<protein>
    <recommendedName>
        <fullName evidence="5">SHSP domain-containing protein</fullName>
    </recommendedName>
</protein>
<evidence type="ECO:0000256" key="3">
    <source>
        <dbReference type="PROSITE-ProRule" id="PRU00285"/>
    </source>
</evidence>
<evidence type="ECO:0000313" key="7">
    <source>
        <dbReference type="Proteomes" id="UP001632038"/>
    </source>
</evidence>
<name>A0ABD3DZ00_9LAMI</name>
<evidence type="ECO:0000256" key="4">
    <source>
        <dbReference type="RuleBase" id="RU003616"/>
    </source>
</evidence>
<reference evidence="7" key="1">
    <citation type="journal article" date="2024" name="IScience">
        <title>Strigolactones Initiate the Formation of Haustorium-like Structures in Castilleja.</title>
        <authorList>
            <person name="Buerger M."/>
            <person name="Peterson D."/>
            <person name="Chory J."/>
        </authorList>
    </citation>
    <scope>NUCLEOTIDE SEQUENCE [LARGE SCALE GENOMIC DNA]</scope>
</reference>
<dbReference type="InterPro" id="IPR002068">
    <property type="entry name" value="A-crystallin/Hsp20_dom"/>
</dbReference>
<dbReference type="Proteomes" id="UP001632038">
    <property type="component" value="Unassembled WGS sequence"/>
</dbReference>
<sequence length="184" mass="21057">MSAFTVARKHLARVLLSNSLRPMGPATLPAASRSYNKYNTEDPFYNPFYVVCGPCPTSQTPSFPPLHHEYLVRNLGDGFHVRLYMPGVGKGNVKVWIEGHELIAEGIKDKDFENEDDTTNTLLRYRMLGPDDEHFNLSAIEAEINDGMLRVFVPRRDPNRFVPRDQRGDVLSVLKGWFRSWFSK</sequence>
<keyword evidence="1" id="KW-0809">Transit peptide</keyword>
<dbReference type="EMBL" id="JAVIJP010000009">
    <property type="protein sequence ID" value="KAL3647475.1"/>
    <property type="molecule type" value="Genomic_DNA"/>
</dbReference>
<evidence type="ECO:0000259" key="5">
    <source>
        <dbReference type="PROSITE" id="PS01031"/>
    </source>
</evidence>
<dbReference type="PROSITE" id="PS01031">
    <property type="entry name" value="SHSP"/>
    <property type="match status" value="1"/>
</dbReference>
<dbReference type="AlphaFoldDB" id="A0ABD3DZ00"/>
<keyword evidence="7" id="KW-1185">Reference proteome</keyword>
<comment type="similarity">
    <text evidence="3 4">Belongs to the small heat shock protein (HSP20) family.</text>
</comment>
<comment type="caution">
    <text evidence="6">The sequence shown here is derived from an EMBL/GenBank/DDBJ whole genome shotgun (WGS) entry which is preliminary data.</text>
</comment>
<feature type="domain" description="SHSP" evidence="5">
    <location>
        <begin position="57"/>
        <end position="171"/>
    </location>
</feature>
<dbReference type="CDD" id="cd06464">
    <property type="entry name" value="ACD_sHsps-like"/>
    <property type="match status" value="1"/>
</dbReference>
<keyword evidence="2" id="KW-0346">Stress response</keyword>
<organism evidence="6 7">
    <name type="scientific">Castilleja foliolosa</name>
    <dbReference type="NCBI Taxonomy" id="1961234"/>
    <lineage>
        <taxon>Eukaryota</taxon>
        <taxon>Viridiplantae</taxon>
        <taxon>Streptophyta</taxon>
        <taxon>Embryophyta</taxon>
        <taxon>Tracheophyta</taxon>
        <taxon>Spermatophyta</taxon>
        <taxon>Magnoliopsida</taxon>
        <taxon>eudicotyledons</taxon>
        <taxon>Gunneridae</taxon>
        <taxon>Pentapetalae</taxon>
        <taxon>asterids</taxon>
        <taxon>lamiids</taxon>
        <taxon>Lamiales</taxon>
        <taxon>Orobanchaceae</taxon>
        <taxon>Pedicularideae</taxon>
        <taxon>Castillejinae</taxon>
        <taxon>Castilleja</taxon>
    </lineage>
</organism>
<dbReference type="PANTHER" id="PTHR46991">
    <property type="entry name" value="23.5 KDA HEAT SHOCK PROTEIN, MITOCHONDRIAL"/>
    <property type="match status" value="1"/>
</dbReference>